<organism evidence="1 2">
    <name type="scientific">Parnassius mnemosyne</name>
    <name type="common">clouded apollo</name>
    <dbReference type="NCBI Taxonomy" id="213953"/>
    <lineage>
        <taxon>Eukaryota</taxon>
        <taxon>Metazoa</taxon>
        <taxon>Ecdysozoa</taxon>
        <taxon>Arthropoda</taxon>
        <taxon>Hexapoda</taxon>
        <taxon>Insecta</taxon>
        <taxon>Pterygota</taxon>
        <taxon>Neoptera</taxon>
        <taxon>Endopterygota</taxon>
        <taxon>Lepidoptera</taxon>
        <taxon>Glossata</taxon>
        <taxon>Ditrysia</taxon>
        <taxon>Papilionoidea</taxon>
        <taxon>Papilionidae</taxon>
        <taxon>Parnassiinae</taxon>
        <taxon>Parnassini</taxon>
        <taxon>Parnassius</taxon>
        <taxon>Driopa</taxon>
    </lineage>
</organism>
<protein>
    <submittedName>
        <fullName evidence="1">Uncharacterized protein</fullName>
    </submittedName>
</protein>
<gene>
    <name evidence="1" type="ORF">PARMNEM_LOCUS14435</name>
</gene>
<dbReference type="EMBL" id="CAVLGL010000091">
    <property type="protein sequence ID" value="CAK1594864.1"/>
    <property type="molecule type" value="Genomic_DNA"/>
</dbReference>
<reference evidence="1 2" key="1">
    <citation type="submission" date="2023-11" db="EMBL/GenBank/DDBJ databases">
        <authorList>
            <person name="Hedman E."/>
            <person name="Englund M."/>
            <person name="Stromberg M."/>
            <person name="Nyberg Akerstrom W."/>
            <person name="Nylinder S."/>
            <person name="Jareborg N."/>
            <person name="Kallberg Y."/>
            <person name="Kronander E."/>
        </authorList>
    </citation>
    <scope>NUCLEOTIDE SEQUENCE [LARGE SCALE GENOMIC DNA]</scope>
</reference>
<dbReference type="Proteomes" id="UP001314205">
    <property type="component" value="Unassembled WGS sequence"/>
</dbReference>
<name>A0AAV1LLE0_9NEOP</name>
<keyword evidence="2" id="KW-1185">Reference proteome</keyword>
<accession>A0AAV1LLE0</accession>
<dbReference type="AlphaFoldDB" id="A0AAV1LLE0"/>
<proteinExistence type="predicted"/>
<comment type="caution">
    <text evidence="1">The sequence shown here is derived from an EMBL/GenBank/DDBJ whole genome shotgun (WGS) entry which is preliminary data.</text>
</comment>
<evidence type="ECO:0000313" key="1">
    <source>
        <dbReference type="EMBL" id="CAK1594864.1"/>
    </source>
</evidence>
<sequence length="115" mass="13461">MSGFKAFMFCFQNVQNNKLTDLQYPAHAYNMRTQCSHYHFAAKHRLPQNIVTKHFPEHLASCECLIIEIDKKFGYNRNENDFIGITLRVGRIPEIVNPCVNKIHRDKQSRRPVAV</sequence>
<evidence type="ECO:0000313" key="2">
    <source>
        <dbReference type="Proteomes" id="UP001314205"/>
    </source>
</evidence>